<dbReference type="PANTHER" id="PTHR35923:SF2">
    <property type="entry name" value="ENDOGLUCANASE"/>
    <property type="match status" value="1"/>
</dbReference>
<evidence type="ECO:0000256" key="3">
    <source>
        <dbReference type="ARBA" id="ARBA00023001"/>
    </source>
</evidence>
<sequence>MHELDQILFNRYESITCSGCTCHESFPTSRSPSSFSNLRRPLHRRTPPGLTHETRDDSSGWCSVHHFGERVPGYVMLRPTRSLQCETHQSTFCCSCNAECRQPNYLAKGGKILAVDPNDPTVETEIRIKGVTWGGMEKIDMIPDGLWGTESPNSKGTQATTISKLQEFLVSNGFNSIRLPLNADYVTANPDPQITYIHAYENPELTTWDDPEHVDYINFLARVIETLQDHKLTVLLDIHRLTKYEQDAYWYTNPFVNVTESGTYKAVTFLAEKLCSARFWNIIGVDLKDEMLRAQWNTDPADSDEKTDWHRAAGVLADAVLEQCPQWLVFVGGASSFVEAERFRVDEDYGLSNHWNGGNLKNATLNPLNVSTDNKIVLAPHAHAHGVYPQNYFYTAESNCTDDVEKFEQLGLTSTQRETVCVDFINGTKTESKLGCSDSHFACSSYEHISVPETLKHYGTAMDEAFKELPLQSDIPLVLGAFSGVYGTAQPHQTAVLDYLIDFAASVQGGYWYSVNPDTERYLEDSADGESGTFVVTHYGLMQTTSWQEPYADLLEALGRIPSSEIPCYGGKETSNSAATIRDVAFTLASIVAATILI</sequence>
<comment type="similarity">
    <text evidence="1 7">Belongs to the glycosyl hydrolase 5 (cellulase A) family.</text>
</comment>
<keyword evidence="11" id="KW-1185">Reference proteome</keyword>
<dbReference type="InterPro" id="IPR001547">
    <property type="entry name" value="Glyco_hydro_5"/>
</dbReference>
<evidence type="ECO:0000256" key="4">
    <source>
        <dbReference type="ARBA" id="ARBA00023277"/>
    </source>
</evidence>
<evidence type="ECO:0000256" key="7">
    <source>
        <dbReference type="RuleBase" id="RU361153"/>
    </source>
</evidence>
<evidence type="ECO:0000259" key="9">
    <source>
        <dbReference type="Pfam" id="PF00150"/>
    </source>
</evidence>
<protein>
    <submittedName>
        <fullName evidence="10">Unnamed protein product</fullName>
    </submittedName>
</protein>
<keyword evidence="2 7" id="KW-0378">Hydrolase</keyword>
<evidence type="ECO:0000256" key="1">
    <source>
        <dbReference type="ARBA" id="ARBA00005641"/>
    </source>
</evidence>
<name>A0A9W6WVN2_9STRA</name>
<gene>
    <name evidence="10" type="ORF">Plil01_000669800</name>
</gene>
<dbReference type="Gene3D" id="3.20.20.80">
    <property type="entry name" value="Glycosidases"/>
    <property type="match status" value="1"/>
</dbReference>
<dbReference type="PANTHER" id="PTHR35923">
    <property type="entry name" value="MAJOR EXTRACELLULAR ENDOGLUCANASE"/>
    <property type="match status" value="1"/>
</dbReference>
<dbReference type="AlphaFoldDB" id="A0A9W6WVN2"/>
<feature type="domain" description="Glycoside hydrolase family 5" evidence="9">
    <location>
        <begin position="156"/>
        <end position="402"/>
    </location>
</feature>
<dbReference type="GO" id="GO:0030245">
    <property type="term" value="P:cellulose catabolic process"/>
    <property type="evidence" value="ECO:0007669"/>
    <property type="project" value="UniProtKB-KW"/>
</dbReference>
<accession>A0A9W6WVN2</accession>
<evidence type="ECO:0000256" key="2">
    <source>
        <dbReference type="ARBA" id="ARBA00022801"/>
    </source>
</evidence>
<dbReference type="InterPro" id="IPR017853">
    <property type="entry name" value="GH"/>
</dbReference>
<dbReference type="Pfam" id="PF00150">
    <property type="entry name" value="Cellulase"/>
    <property type="match status" value="1"/>
</dbReference>
<keyword evidence="6" id="KW-0624">Polysaccharide degradation</keyword>
<evidence type="ECO:0000256" key="5">
    <source>
        <dbReference type="ARBA" id="ARBA00023295"/>
    </source>
</evidence>
<dbReference type="SUPFAM" id="SSF51445">
    <property type="entry name" value="(Trans)glycosidases"/>
    <property type="match status" value="1"/>
</dbReference>
<feature type="compositionally biased region" description="Low complexity" evidence="8">
    <location>
        <begin position="25"/>
        <end position="39"/>
    </location>
</feature>
<dbReference type="OrthoDB" id="442731at2759"/>
<dbReference type="GO" id="GO:0004553">
    <property type="term" value="F:hydrolase activity, hydrolyzing O-glycosyl compounds"/>
    <property type="evidence" value="ECO:0007669"/>
    <property type="project" value="InterPro"/>
</dbReference>
<keyword evidence="4" id="KW-0119">Carbohydrate metabolism</keyword>
<feature type="region of interest" description="Disordered" evidence="8">
    <location>
        <begin position="25"/>
        <end position="57"/>
    </location>
</feature>
<evidence type="ECO:0000256" key="8">
    <source>
        <dbReference type="SAM" id="MobiDB-lite"/>
    </source>
</evidence>
<proteinExistence type="inferred from homology"/>
<reference evidence="10" key="1">
    <citation type="submission" date="2023-04" db="EMBL/GenBank/DDBJ databases">
        <title>Phytophthora lilii NBRC 32176.</title>
        <authorList>
            <person name="Ichikawa N."/>
            <person name="Sato H."/>
            <person name="Tonouchi N."/>
        </authorList>
    </citation>
    <scope>NUCLEOTIDE SEQUENCE</scope>
    <source>
        <strain evidence="10">NBRC 32176</strain>
    </source>
</reference>
<evidence type="ECO:0000313" key="10">
    <source>
        <dbReference type="EMBL" id="GMF18056.1"/>
    </source>
</evidence>
<evidence type="ECO:0000313" key="11">
    <source>
        <dbReference type="Proteomes" id="UP001165083"/>
    </source>
</evidence>
<dbReference type="Proteomes" id="UP001165083">
    <property type="component" value="Unassembled WGS sequence"/>
</dbReference>
<keyword evidence="3" id="KW-0136">Cellulose degradation</keyword>
<dbReference type="EMBL" id="BSXW01000305">
    <property type="protein sequence ID" value="GMF18056.1"/>
    <property type="molecule type" value="Genomic_DNA"/>
</dbReference>
<evidence type="ECO:0000256" key="6">
    <source>
        <dbReference type="ARBA" id="ARBA00023326"/>
    </source>
</evidence>
<organism evidence="10 11">
    <name type="scientific">Phytophthora lilii</name>
    <dbReference type="NCBI Taxonomy" id="2077276"/>
    <lineage>
        <taxon>Eukaryota</taxon>
        <taxon>Sar</taxon>
        <taxon>Stramenopiles</taxon>
        <taxon>Oomycota</taxon>
        <taxon>Peronosporomycetes</taxon>
        <taxon>Peronosporales</taxon>
        <taxon>Peronosporaceae</taxon>
        <taxon>Phytophthora</taxon>
    </lineage>
</organism>
<keyword evidence="5 7" id="KW-0326">Glycosidase</keyword>
<comment type="caution">
    <text evidence="10">The sequence shown here is derived from an EMBL/GenBank/DDBJ whole genome shotgun (WGS) entry which is preliminary data.</text>
</comment>